<dbReference type="PANTHER" id="PTHR43833">
    <property type="entry name" value="POTASSIUM CHANNEL PROTEIN 2-RELATED-RELATED"/>
    <property type="match status" value="1"/>
</dbReference>
<gene>
    <name evidence="4" type="ORF">SAMN03080606_00691</name>
</gene>
<evidence type="ECO:0000256" key="1">
    <source>
        <dbReference type="ARBA" id="ARBA00022538"/>
    </source>
</evidence>
<organism evidence="4 5">
    <name type="scientific">Alkaliphilus peptidifermentans DSM 18978</name>
    <dbReference type="NCBI Taxonomy" id="1120976"/>
    <lineage>
        <taxon>Bacteria</taxon>
        <taxon>Bacillati</taxon>
        <taxon>Bacillota</taxon>
        <taxon>Clostridia</taxon>
        <taxon>Peptostreptococcales</taxon>
        <taxon>Natronincolaceae</taxon>
        <taxon>Alkaliphilus</taxon>
    </lineage>
</organism>
<dbReference type="EMBL" id="FMUS01000003">
    <property type="protein sequence ID" value="SCY02910.1"/>
    <property type="molecule type" value="Genomic_DNA"/>
</dbReference>
<evidence type="ECO:0000313" key="5">
    <source>
        <dbReference type="Proteomes" id="UP000198636"/>
    </source>
</evidence>
<dbReference type="GO" id="GO:0015079">
    <property type="term" value="F:potassium ion transmembrane transporter activity"/>
    <property type="evidence" value="ECO:0007669"/>
    <property type="project" value="InterPro"/>
</dbReference>
<evidence type="ECO:0000313" key="4">
    <source>
        <dbReference type="EMBL" id="SCY02910.1"/>
    </source>
</evidence>
<dbReference type="InterPro" id="IPR003148">
    <property type="entry name" value="RCK_N"/>
</dbReference>
<name>A0A1G5CKY4_9FIRM</name>
<dbReference type="Gene3D" id="3.40.50.720">
    <property type="entry name" value="NAD(P)-binding Rossmann-like Domain"/>
    <property type="match status" value="1"/>
</dbReference>
<dbReference type="InterPro" id="IPR050721">
    <property type="entry name" value="Trk_Ktr_HKT_K-transport"/>
</dbReference>
<keyword evidence="2" id="KW-0630">Potassium</keyword>
<dbReference type="RefSeq" id="WP_091539983.1">
    <property type="nucleotide sequence ID" value="NZ_FMUS01000003.1"/>
</dbReference>
<dbReference type="InterPro" id="IPR006036">
    <property type="entry name" value="K_uptake_TrkA"/>
</dbReference>
<evidence type="ECO:0000259" key="3">
    <source>
        <dbReference type="PROSITE" id="PS51201"/>
    </source>
</evidence>
<dbReference type="PROSITE" id="PS51201">
    <property type="entry name" value="RCK_N"/>
    <property type="match status" value="1"/>
</dbReference>
<dbReference type="STRING" id="1120976.SAMN03080606_00691"/>
<dbReference type="PRINTS" id="PR00335">
    <property type="entry name" value="KUPTAKETRKA"/>
</dbReference>
<proteinExistence type="predicted"/>
<keyword evidence="1" id="KW-0813">Transport</keyword>
<evidence type="ECO:0000256" key="2">
    <source>
        <dbReference type="ARBA" id="ARBA00022958"/>
    </source>
</evidence>
<feature type="domain" description="RCK N-terminal" evidence="3">
    <location>
        <begin position="6"/>
        <end position="123"/>
    </location>
</feature>
<sequence length="143" mass="15838">MKKNNDEYIIIVGCGRLGSHLASLLSKTRRSVVVIDKEQHAFHRLSDDFSGFTIEADAIEIDTLLEAKINKADVLVATTNDDNTNIMVAQIAKTIYGVPKVVARLFEPSRKIVYEELDVETISPTVLSSIAFKNIIVGSEMED</sequence>
<dbReference type="GO" id="GO:0005886">
    <property type="term" value="C:plasma membrane"/>
    <property type="evidence" value="ECO:0007669"/>
    <property type="project" value="InterPro"/>
</dbReference>
<keyword evidence="1" id="KW-0406">Ion transport</keyword>
<keyword evidence="1" id="KW-0633">Potassium transport</keyword>
<accession>A0A1G5CKY4</accession>
<protein>
    <submittedName>
        <fullName evidence="4">Trk system potassium uptake protein TrkA</fullName>
    </submittedName>
</protein>
<dbReference type="AlphaFoldDB" id="A0A1G5CKY4"/>
<dbReference type="OrthoDB" id="9775180at2"/>
<dbReference type="Proteomes" id="UP000198636">
    <property type="component" value="Unassembled WGS sequence"/>
</dbReference>
<dbReference type="SUPFAM" id="SSF51735">
    <property type="entry name" value="NAD(P)-binding Rossmann-fold domains"/>
    <property type="match status" value="1"/>
</dbReference>
<dbReference type="Pfam" id="PF02254">
    <property type="entry name" value="TrkA_N"/>
    <property type="match status" value="1"/>
</dbReference>
<reference evidence="4 5" key="1">
    <citation type="submission" date="2016-10" db="EMBL/GenBank/DDBJ databases">
        <authorList>
            <person name="de Groot N.N."/>
        </authorList>
    </citation>
    <scope>NUCLEOTIDE SEQUENCE [LARGE SCALE GENOMIC DNA]</scope>
    <source>
        <strain evidence="4 5">DSM 18978</strain>
    </source>
</reference>
<keyword evidence="5" id="KW-1185">Reference proteome</keyword>
<dbReference type="InterPro" id="IPR036291">
    <property type="entry name" value="NAD(P)-bd_dom_sf"/>
</dbReference>